<evidence type="ECO:0000256" key="1">
    <source>
        <dbReference type="SAM" id="SignalP"/>
    </source>
</evidence>
<dbReference type="RefSeq" id="WP_172174690.1">
    <property type="nucleotide sequence ID" value="NZ_CASGIA010000005.1"/>
</dbReference>
<sequence>MKTMRLTVSFVLYILLLHANVSCGNDAKGRAIASCDNVDTVNPRCSIDSLKGTFWETANPSNTIISRMYFTDTTVVTVRIFKDFDDSYIIEDRYYLSDDSRTVFDSSQVGKGTKGEYINMETGSSGMMVWKIAGISDSEMRLLLQPENDVTVGGRDTAVYRRIAGSPYDDTAVKSNTDVLSGTCWTASSSDGRIVTTKCFTDTTITTVVTYNDGNGTRTAKEEYYMSIHKPIRYEEHKVGTHTGGDYIVRRVTGDNVLASKIISISSTEMIVVSFPDKNQTIGYCKADTMRYKRQ</sequence>
<proteinExistence type="predicted"/>
<name>A0ABX2AT46_9BACT</name>
<gene>
    <name evidence="2" type="ORF">HPS55_06185</name>
</gene>
<evidence type="ECO:0000313" key="2">
    <source>
        <dbReference type="EMBL" id="NPE13917.1"/>
    </source>
</evidence>
<comment type="caution">
    <text evidence="2">The sequence shown here is derived from an EMBL/GenBank/DDBJ whole genome shotgun (WGS) entry which is preliminary data.</text>
</comment>
<accession>A0ABX2AT46</accession>
<dbReference type="EMBL" id="JABKKE010000008">
    <property type="protein sequence ID" value="NPE13917.1"/>
    <property type="molecule type" value="Genomic_DNA"/>
</dbReference>
<feature type="chain" id="PRO_5046482808" description="Lipocalin-like domain-containing protein" evidence="1">
    <location>
        <begin position="25"/>
        <end position="295"/>
    </location>
</feature>
<protein>
    <recommendedName>
        <fullName evidence="4">Lipocalin-like domain-containing protein</fullName>
    </recommendedName>
</protein>
<dbReference type="Proteomes" id="UP001193734">
    <property type="component" value="Unassembled WGS sequence"/>
</dbReference>
<feature type="signal peptide" evidence="1">
    <location>
        <begin position="1"/>
        <end position="24"/>
    </location>
</feature>
<evidence type="ECO:0008006" key="4">
    <source>
        <dbReference type="Google" id="ProtNLM"/>
    </source>
</evidence>
<organism evidence="2 3">
    <name type="scientific">Xylanibacter rodentium</name>
    <dbReference type="NCBI Taxonomy" id="2736289"/>
    <lineage>
        <taxon>Bacteria</taxon>
        <taxon>Pseudomonadati</taxon>
        <taxon>Bacteroidota</taxon>
        <taxon>Bacteroidia</taxon>
        <taxon>Bacteroidales</taxon>
        <taxon>Prevotellaceae</taxon>
        <taxon>Xylanibacter</taxon>
    </lineage>
</organism>
<keyword evidence="3" id="KW-1185">Reference proteome</keyword>
<keyword evidence="1" id="KW-0732">Signal</keyword>
<reference evidence="2 3" key="1">
    <citation type="submission" date="2020-05" db="EMBL/GenBank/DDBJ databases">
        <title>Distinct polysaccharide utilization as determinants for interspecies competition between intestinal Prevotella spp.</title>
        <authorList>
            <person name="Galvez E.J.C."/>
            <person name="Iljazovic A."/>
            <person name="Strowig T."/>
        </authorList>
    </citation>
    <scope>NUCLEOTIDE SEQUENCE [LARGE SCALE GENOMIC DNA]</scope>
    <source>
        <strain evidence="2 3">PROD</strain>
    </source>
</reference>
<evidence type="ECO:0000313" key="3">
    <source>
        <dbReference type="Proteomes" id="UP001193734"/>
    </source>
</evidence>
<dbReference type="GeneID" id="82157350"/>